<name>A0A3E2VBI0_CLOIN</name>
<dbReference type="AlphaFoldDB" id="A0A3E2VBI0"/>
<dbReference type="Proteomes" id="UP000260025">
    <property type="component" value="Unassembled WGS sequence"/>
</dbReference>
<dbReference type="EMBL" id="QVEV01000099">
    <property type="protein sequence ID" value="RGC07862.1"/>
    <property type="molecule type" value="Genomic_DNA"/>
</dbReference>
<evidence type="ECO:0000313" key="1">
    <source>
        <dbReference type="EMBL" id="RGC07862.1"/>
    </source>
</evidence>
<sequence length="167" mass="17708">MSSKKLAQLKATMPIRIDFAVVKGEKDGAVANDFMVGDYKIKVASDSEIGVELKNITVQNADKGKWTLTDATGIAATKTAITEDSTEKEKENAMKTVSLQIAGKDLAYGENKLVDDTFVVKKGTDKSLGIKGAPTQAPIDAAIEAKAELAFNVVYTIAQKEEAAPAA</sequence>
<reference evidence="1 2" key="1">
    <citation type="submission" date="2018-08" db="EMBL/GenBank/DDBJ databases">
        <title>A genome reference for cultivated species of the human gut microbiota.</title>
        <authorList>
            <person name="Zou Y."/>
            <person name="Xue W."/>
            <person name="Luo G."/>
        </authorList>
    </citation>
    <scope>NUCLEOTIDE SEQUENCE [LARGE SCALE GENOMIC DNA]</scope>
    <source>
        <strain evidence="1 2">OF01-2LB</strain>
    </source>
</reference>
<accession>A0A3E2VBI0</accession>
<gene>
    <name evidence="1" type="ORF">DXA38_22610</name>
</gene>
<organism evidence="1 2">
    <name type="scientific">Clostridium innocuum</name>
    <dbReference type="NCBI Taxonomy" id="1522"/>
    <lineage>
        <taxon>Bacteria</taxon>
        <taxon>Bacillati</taxon>
        <taxon>Bacillota</taxon>
        <taxon>Clostridia</taxon>
        <taxon>Eubacteriales</taxon>
        <taxon>Clostridiaceae</taxon>
        <taxon>Clostridium</taxon>
    </lineage>
</organism>
<comment type="caution">
    <text evidence="1">The sequence shown here is derived from an EMBL/GenBank/DDBJ whole genome shotgun (WGS) entry which is preliminary data.</text>
</comment>
<protein>
    <submittedName>
        <fullName evidence="1">Uncharacterized protein</fullName>
    </submittedName>
</protein>
<proteinExistence type="predicted"/>
<evidence type="ECO:0000313" key="2">
    <source>
        <dbReference type="Proteomes" id="UP000260025"/>
    </source>
</evidence>